<dbReference type="InterPro" id="IPR001628">
    <property type="entry name" value="Znf_hrmn_rcpt"/>
</dbReference>
<keyword evidence="4" id="KW-0862">Zinc</keyword>
<dbReference type="Gene3D" id="3.30.50.10">
    <property type="entry name" value="Erythroid Transcription Factor GATA-1, subunit A"/>
    <property type="match status" value="1"/>
</dbReference>
<accession>R7TP58</accession>
<protein>
    <recommendedName>
        <fullName evidence="10">Nuclear receptor domain-containing protein</fullName>
    </recommendedName>
</protein>
<comment type="subcellular location">
    <subcellularLocation>
        <location evidence="1">Nucleus</location>
    </subcellularLocation>
</comment>
<dbReference type="EnsemblMetazoa" id="CapteT135149">
    <property type="protein sequence ID" value="CapteP135149"/>
    <property type="gene ID" value="CapteG135149"/>
</dbReference>
<evidence type="ECO:0000313" key="12">
    <source>
        <dbReference type="EnsemblMetazoa" id="CapteP135149"/>
    </source>
</evidence>
<dbReference type="EMBL" id="AMQN01011880">
    <property type="status" value="NOT_ANNOTATED_CDS"/>
    <property type="molecule type" value="Genomic_DNA"/>
</dbReference>
<evidence type="ECO:0000313" key="11">
    <source>
        <dbReference type="EMBL" id="ELT95337.1"/>
    </source>
</evidence>
<evidence type="ECO:0000256" key="1">
    <source>
        <dbReference type="ARBA" id="ARBA00004123"/>
    </source>
</evidence>
<evidence type="ECO:0000256" key="5">
    <source>
        <dbReference type="ARBA" id="ARBA00023015"/>
    </source>
</evidence>
<dbReference type="GO" id="GO:0008270">
    <property type="term" value="F:zinc ion binding"/>
    <property type="evidence" value="ECO:0007669"/>
    <property type="project" value="UniProtKB-KW"/>
</dbReference>
<sequence length="117" mass="13637">MNETIKDTVITKRKSVRCRRRQTSIDENLQKKNKQILNSSVHYTVSTVGSDIVSGVHFGVTTCEGCKKFFRRALKEYRTYRCKFNLMCTVNPRNRNTCRSCRYQKCIRLGMSRTGTV</sequence>
<dbReference type="HOGENOM" id="CLU_2087103_0_0_1"/>
<evidence type="ECO:0000259" key="10">
    <source>
        <dbReference type="PROSITE" id="PS51030"/>
    </source>
</evidence>
<dbReference type="PROSITE" id="PS51030">
    <property type="entry name" value="NUCLEAR_REC_DBD_2"/>
    <property type="match status" value="1"/>
</dbReference>
<evidence type="ECO:0000256" key="9">
    <source>
        <dbReference type="ARBA" id="ARBA00023242"/>
    </source>
</evidence>
<evidence type="ECO:0000256" key="3">
    <source>
        <dbReference type="ARBA" id="ARBA00022771"/>
    </source>
</evidence>
<keyword evidence="8" id="KW-0675">Receptor</keyword>
<dbReference type="GO" id="GO:0043565">
    <property type="term" value="F:sequence-specific DNA binding"/>
    <property type="evidence" value="ECO:0007669"/>
    <property type="project" value="InterPro"/>
</dbReference>
<organism evidence="11">
    <name type="scientific">Capitella teleta</name>
    <name type="common">Polychaete worm</name>
    <dbReference type="NCBI Taxonomy" id="283909"/>
    <lineage>
        <taxon>Eukaryota</taxon>
        <taxon>Metazoa</taxon>
        <taxon>Spiralia</taxon>
        <taxon>Lophotrochozoa</taxon>
        <taxon>Annelida</taxon>
        <taxon>Polychaeta</taxon>
        <taxon>Sedentaria</taxon>
        <taxon>Scolecida</taxon>
        <taxon>Capitellidae</taxon>
        <taxon>Capitella</taxon>
    </lineage>
</organism>
<dbReference type="SMART" id="SM00399">
    <property type="entry name" value="ZnF_C4"/>
    <property type="match status" value="1"/>
</dbReference>
<keyword evidence="6" id="KW-0238">DNA-binding</keyword>
<reference evidence="12" key="3">
    <citation type="submission" date="2015-06" db="UniProtKB">
        <authorList>
            <consortium name="EnsemblMetazoa"/>
        </authorList>
    </citation>
    <scope>IDENTIFICATION</scope>
</reference>
<keyword evidence="2" id="KW-0479">Metal-binding</keyword>
<feature type="domain" description="Nuclear receptor" evidence="10">
    <location>
        <begin position="40"/>
        <end position="117"/>
    </location>
</feature>
<dbReference type="SUPFAM" id="SSF57716">
    <property type="entry name" value="Glucocorticoid receptor-like (DNA-binding domain)"/>
    <property type="match status" value="1"/>
</dbReference>
<keyword evidence="3" id="KW-0863">Zinc-finger</keyword>
<dbReference type="OrthoDB" id="5771769at2759"/>
<keyword evidence="9" id="KW-0539">Nucleus</keyword>
<dbReference type="GO" id="GO:0003700">
    <property type="term" value="F:DNA-binding transcription factor activity"/>
    <property type="evidence" value="ECO:0007669"/>
    <property type="project" value="InterPro"/>
</dbReference>
<evidence type="ECO:0000256" key="2">
    <source>
        <dbReference type="ARBA" id="ARBA00022723"/>
    </source>
</evidence>
<dbReference type="GO" id="GO:0005634">
    <property type="term" value="C:nucleus"/>
    <property type="evidence" value="ECO:0007669"/>
    <property type="project" value="UniProtKB-SubCell"/>
</dbReference>
<evidence type="ECO:0000313" key="13">
    <source>
        <dbReference type="Proteomes" id="UP000014760"/>
    </source>
</evidence>
<evidence type="ECO:0000256" key="6">
    <source>
        <dbReference type="ARBA" id="ARBA00023125"/>
    </source>
</evidence>
<evidence type="ECO:0000256" key="4">
    <source>
        <dbReference type="ARBA" id="ARBA00022833"/>
    </source>
</evidence>
<keyword evidence="7" id="KW-0804">Transcription</keyword>
<dbReference type="InterPro" id="IPR013088">
    <property type="entry name" value="Znf_NHR/GATA"/>
</dbReference>
<reference evidence="13" key="1">
    <citation type="submission" date="2012-12" db="EMBL/GenBank/DDBJ databases">
        <authorList>
            <person name="Hellsten U."/>
            <person name="Grimwood J."/>
            <person name="Chapman J.A."/>
            <person name="Shapiro H."/>
            <person name="Aerts A."/>
            <person name="Otillar R.P."/>
            <person name="Terry A.Y."/>
            <person name="Boore J.L."/>
            <person name="Simakov O."/>
            <person name="Marletaz F."/>
            <person name="Cho S.-J."/>
            <person name="Edsinger-Gonzales E."/>
            <person name="Havlak P."/>
            <person name="Kuo D.-H."/>
            <person name="Larsson T."/>
            <person name="Lv J."/>
            <person name="Arendt D."/>
            <person name="Savage R."/>
            <person name="Osoegawa K."/>
            <person name="de Jong P."/>
            <person name="Lindberg D.R."/>
            <person name="Seaver E.C."/>
            <person name="Weisblat D.A."/>
            <person name="Putnam N.H."/>
            <person name="Grigoriev I.V."/>
            <person name="Rokhsar D.S."/>
        </authorList>
    </citation>
    <scope>NUCLEOTIDE SEQUENCE</scope>
    <source>
        <strain evidence="13">I ESC-2004</strain>
    </source>
</reference>
<dbReference type="EMBL" id="KB309157">
    <property type="protein sequence ID" value="ELT95337.1"/>
    <property type="molecule type" value="Genomic_DNA"/>
</dbReference>
<keyword evidence="13" id="KW-1185">Reference proteome</keyword>
<evidence type="ECO:0000256" key="8">
    <source>
        <dbReference type="ARBA" id="ARBA00023170"/>
    </source>
</evidence>
<dbReference type="Pfam" id="PF00105">
    <property type="entry name" value="zf-C4"/>
    <property type="match status" value="1"/>
</dbReference>
<evidence type="ECO:0000256" key="7">
    <source>
        <dbReference type="ARBA" id="ARBA00023163"/>
    </source>
</evidence>
<dbReference type="STRING" id="283909.R7TP58"/>
<dbReference type="PANTHER" id="PTHR45805">
    <property type="entry name" value="NUCLEAR HORMONE RECEPTOR HR3-RELATED"/>
    <property type="match status" value="1"/>
</dbReference>
<dbReference type="PRINTS" id="PR00047">
    <property type="entry name" value="STROIDFINGER"/>
</dbReference>
<dbReference type="OMA" id="NKSAIKC"/>
<dbReference type="Proteomes" id="UP000014760">
    <property type="component" value="Unassembled WGS sequence"/>
</dbReference>
<keyword evidence="5" id="KW-0805">Transcription regulation</keyword>
<gene>
    <name evidence="11" type="ORF">CAPTEDRAFT_135149</name>
</gene>
<name>R7TP58_CAPTE</name>
<dbReference type="AlphaFoldDB" id="R7TP58"/>
<reference evidence="11 13" key="2">
    <citation type="journal article" date="2013" name="Nature">
        <title>Insights into bilaterian evolution from three spiralian genomes.</title>
        <authorList>
            <person name="Simakov O."/>
            <person name="Marletaz F."/>
            <person name="Cho S.J."/>
            <person name="Edsinger-Gonzales E."/>
            <person name="Havlak P."/>
            <person name="Hellsten U."/>
            <person name="Kuo D.H."/>
            <person name="Larsson T."/>
            <person name="Lv J."/>
            <person name="Arendt D."/>
            <person name="Savage R."/>
            <person name="Osoegawa K."/>
            <person name="de Jong P."/>
            <person name="Grimwood J."/>
            <person name="Chapman J.A."/>
            <person name="Shapiro H."/>
            <person name="Aerts A."/>
            <person name="Otillar R.P."/>
            <person name="Terry A.Y."/>
            <person name="Boore J.L."/>
            <person name="Grigoriev I.V."/>
            <person name="Lindberg D.R."/>
            <person name="Seaver E.C."/>
            <person name="Weisblat D.A."/>
            <person name="Putnam N.H."/>
            <person name="Rokhsar D.S."/>
        </authorList>
    </citation>
    <scope>NUCLEOTIDE SEQUENCE</scope>
    <source>
        <strain evidence="11 13">I ESC-2004</strain>
    </source>
</reference>
<proteinExistence type="predicted"/>